<name>A0A926XTA1_9BACT</name>
<sequence>MNLERLKKVLVDSGCQKVYVKKLSANDNSKNQVYLGGSFDVLNIFPVSEIRAESPGDWERERFKAACNFSWISDEGVLYDAPNAQFILYPKYPEVRFSGFLANCEKAPSDLMTVRETGRLLFLSVTDGGCILGFVTSPNSSLATEFSNVETAQLGVFQVFSLLATDSKYQLLQELKRIHLLNWINSKRLDRSGNPIPCDAPNCGGYTLEAELGITPNGYSEPDFLGWEIKQFSVSSFQKISSKTITLMTPEPTGGIYVSQGFDYFMRHYGYADKRGRADRINFGGIHIVGARHPTTKLYMDLIGFDNSSGKIRNADGRIALIDPNGNEAATWSFASMLRHWNKKHNQACYVPSQVAKGLIRQYRYGSSIILGVDTSFDLFLQQMALGNIYYDPGIKLVDASSNKPSSKRRSQFRTKSLYLNNLYRNNEIVDLTKI</sequence>
<comment type="caution">
    <text evidence="2">The sequence shown here is derived from an EMBL/GenBank/DDBJ whole genome shotgun (WGS) entry which is preliminary data.</text>
</comment>
<dbReference type="GO" id="GO:0004519">
    <property type="term" value="F:endonuclease activity"/>
    <property type="evidence" value="ECO:0007669"/>
    <property type="project" value="UniProtKB-KW"/>
</dbReference>
<proteinExistence type="predicted"/>
<accession>A0A926XTA1</accession>
<keyword evidence="3" id="KW-1185">Reference proteome</keyword>
<evidence type="ECO:0000313" key="2">
    <source>
        <dbReference type="EMBL" id="MBD2699833.1"/>
    </source>
</evidence>
<feature type="domain" description="MvaI/BcnI restriction endonuclease" evidence="1">
    <location>
        <begin position="173"/>
        <end position="424"/>
    </location>
</feature>
<dbReference type="Proteomes" id="UP000598820">
    <property type="component" value="Unassembled WGS sequence"/>
</dbReference>
<dbReference type="RefSeq" id="WP_190885673.1">
    <property type="nucleotide sequence ID" value="NZ_JACWZY010000002.1"/>
</dbReference>
<evidence type="ECO:0000313" key="3">
    <source>
        <dbReference type="Proteomes" id="UP000598820"/>
    </source>
</evidence>
<keyword evidence="2" id="KW-0255">Endonuclease</keyword>
<dbReference type="Pfam" id="PF15515">
    <property type="entry name" value="MvaI_BcnI"/>
    <property type="match status" value="1"/>
</dbReference>
<dbReference type="InterPro" id="IPR043004">
    <property type="entry name" value="MvaI_BcnI_cat"/>
</dbReference>
<organism evidence="2 3">
    <name type="scientific">Spirosoma profusum</name>
    <dbReference type="NCBI Taxonomy" id="2771354"/>
    <lineage>
        <taxon>Bacteria</taxon>
        <taxon>Pseudomonadati</taxon>
        <taxon>Bacteroidota</taxon>
        <taxon>Cytophagia</taxon>
        <taxon>Cytophagales</taxon>
        <taxon>Cytophagaceae</taxon>
        <taxon>Spirosoma</taxon>
    </lineage>
</organism>
<dbReference type="EMBL" id="JACWZY010000002">
    <property type="protein sequence ID" value="MBD2699833.1"/>
    <property type="molecule type" value="Genomic_DNA"/>
</dbReference>
<keyword evidence="2" id="KW-0540">Nuclease</keyword>
<protein>
    <submittedName>
        <fullName evidence="2">MvaI/BcnI restriction endonuclease family protein</fullName>
    </submittedName>
</protein>
<dbReference type="AlphaFoldDB" id="A0A926XTA1"/>
<evidence type="ECO:0000259" key="1">
    <source>
        <dbReference type="Pfam" id="PF15515"/>
    </source>
</evidence>
<reference evidence="2" key="1">
    <citation type="submission" date="2020-09" db="EMBL/GenBank/DDBJ databases">
        <authorList>
            <person name="Kim M.K."/>
        </authorList>
    </citation>
    <scope>NUCLEOTIDE SEQUENCE</scope>
    <source>
        <strain evidence="2">BT702</strain>
    </source>
</reference>
<dbReference type="InterPro" id="IPR029127">
    <property type="entry name" value="MvaI_BcnI"/>
</dbReference>
<keyword evidence="2" id="KW-0378">Hydrolase</keyword>
<dbReference type="Gene3D" id="3.40.210.20">
    <property type="entry name" value="MvaI/BcnI restriction endonuclease, catalytic domain"/>
    <property type="match status" value="1"/>
</dbReference>
<gene>
    <name evidence="2" type="ORF">IC229_04245</name>
</gene>